<feature type="compositionally biased region" description="Pro residues" evidence="8">
    <location>
        <begin position="22"/>
        <end position="31"/>
    </location>
</feature>
<dbReference type="SMART" id="SM00181">
    <property type="entry name" value="EGF"/>
    <property type="match status" value="3"/>
</dbReference>
<keyword evidence="6" id="KW-0677">Repeat</keyword>
<accession>A0A7R8ZT17</accession>
<dbReference type="Pfam" id="PF12662">
    <property type="entry name" value="cEGF"/>
    <property type="match status" value="2"/>
</dbReference>
<dbReference type="PROSITE" id="PS01186">
    <property type="entry name" value="EGF_2"/>
    <property type="match status" value="1"/>
</dbReference>
<dbReference type="InterPro" id="IPR052235">
    <property type="entry name" value="Nephronectin_domain"/>
</dbReference>
<dbReference type="PANTHER" id="PTHR24050:SF27">
    <property type="entry name" value="FIBRILLIN-1"/>
    <property type="match status" value="1"/>
</dbReference>
<dbReference type="PANTHER" id="PTHR24050">
    <property type="entry name" value="PA14 DOMAIN-CONTAINING PROTEIN"/>
    <property type="match status" value="1"/>
</dbReference>
<organism evidence="9">
    <name type="scientific">Cyprideis torosa</name>
    <dbReference type="NCBI Taxonomy" id="163714"/>
    <lineage>
        <taxon>Eukaryota</taxon>
        <taxon>Metazoa</taxon>
        <taxon>Ecdysozoa</taxon>
        <taxon>Arthropoda</taxon>
        <taxon>Crustacea</taxon>
        <taxon>Oligostraca</taxon>
        <taxon>Ostracoda</taxon>
        <taxon>Podocopa</taxon>
        <taxon>Podocopida</taxon>
        <taxon>Cytherocopina</taxon>
        <taxon>Cytheroidea</taxon>
        <taxon>Cytherideidae</taxon>
        <taxon>Cyprideis</taxon>
    </lineage>
</organism>
<dbReference type="InterPro" id="IPR018097">
    <property type="entry name" value="EGF_Ca-bd_CS"/>
</dbReference>
<gene>
    <name evidence="9" type="ORF">CTOB1V02_LOCUS8570</name>
</gene>
<comment type="similarity">
    <text evidence="2">Belongs to the fibulin family.</text>
</comment>
<dbReference type="AlphaFoldDB" id="A0A7R8ZT17"/>
<keyword evidence="4" id="KW-0245">EGF-like domain</keyword>
<keyword evidence="3" id="KW-0272">Extracellular matrix</keyword>
<dbReference type="GO" id="GO:0005509">
    <property type="term" value="F:calcium ion binding"/>
    <property type="evidence" value="ECO:0007669"/>
    <property type="project" value="InterPro"/>
</dbReference>
<dbReference type="EMBL" id="OB662895">
    <property type="protein sequence ID" value="CAD7230714.1"/>
    <property type="molecule type" value="Genomic_DNA"/>
</dbReference>
<protein>
    <submittedName>
        <fullName evidence="9">Uncharacterized protein</fullName>
    </submittedName>
</protein>
<dbReference type="InterPro" id="IPR009030">
    <property type="entry name" value="Growth_fac_rcpt_cys_sf"/>
</dbReference>
<dbReference type="SMART" id="SM00179">
    <property type="entry name" value="EGF_CA"/>
    <property type="match status" value="4"/>
</dbReference>
<evidence type="ECO:0000256" key="7">
    <source>
        <dbReference type="ARBA" id="ARBA00023157"/>
    </source>
</evidence>
<name>A0A7R8ZT17_9CRUS</name>
<evidence type="ECO:0000256" key="5">
    <source>
        <dbReference type="ARBA" id="ARBA00022729"/>
    </source>
</evidence>
<dbReference type="PROSITE" id="PS01187">
    <property type="entry name" value="EGF_CA"/>
    <property type="match status" value="2"/>
</dbReference>
<dbReference type="OrthoDB" id="10022113at2759"/>
<dbReference type="Gene3D" id="2.10.25.10">
    <property type="entry name" value="Laminin"/>
    <property type="match status" value="5"/>
</dbReference>
<sequence length="393" mass="42817">MKMEPDEKGEGGREGLHNALSLPPPGPPTPLRRPSVVVLFALTAAMPANSDLCMDGQGTAARLETSPSELRGMEPSSPAASRRENGLETKAKNLCSQICSPLLQDGGFQCSCYPGFRLDTDNKSCIPIQNVNGSDSSVENYSRCLSETCSQLCHDSPQFPAPQCSCYGGFRLRADRRTCEDVDECFLQLDLCDRNTQICENTEGSYRCLLAYNRTEVPQIIRTTLLQTVGKGLGLGDGNCAEGFRFDPLLKICNVQCPPGFSFSNRVNRCLDVDECRTGEHNCVEGEEVCVNDPGGFHCERGGGRGCAVGFQWNPPLGRCVDIDECSEDLHNCLLNQDICVNTIGGFRCNVKCQAGFRFIFANETCLGALNIDFTRAKLEFLAITNNSGKSIV</sequence>
<feature type="compositionally biased region" description="Basic and acidic residues" evidence="8">
    <location>
        <begin position="1"/>
        <end position="16"/>
    </location>
</feature>
<comment type="subcellular location">
    <subcellularLocation>
        <location evidence="1">Secreted</location>
        <location evidence="1">Extracellular space</location>
        <location evidence="1">Extracellular matrix</location>
    </subcellularLocation>
</comment>
<evidence type="ECO:0000256" key="1">
    <source>
        <dbReference type="ARBA" id="ARBA00004498"/>
    </source>
</evidence>
<keyword evidence="3" id="KW-0964">Secreted</keyword>
<proteinExistence type="inferred from homology"/>
<keyword evidence="7" id="KW-1015">Disulfide bond</keyword>
<evidence type="ECO:0000256" key="8">
    <source>
        <dbReference type="SAM" id="MobiDB-lite"/>
    </source>
</evidence>
<evidence type="ECO:0000256" key="4">
    <source>
        <dbReference type="ARBA" id="ARBA00022536"/>
    </source>
</evidence>
<dbReference type="InterPro" id="IPR026823">
    <property type="entry name" value="cEGF"/>
</dbReference>
<feature type="region of interest" description="Disordered" evidence="8">
    <location>
        <begin position="62"/>
        <end position="85"/>
    </location>
</feature>
<dbReference type="InterPro" id="IPR001881">
    <property type="entry name" value="EGF-like_Ca-bd_dom"/>
</dbReference>
<dbReference type="SUPFAM" id="SSF57184">
    <property type="entry name" value="Growth factor receptor domain"/>
    <property type="match status" value="1"/>
</dbReference>
<dbReference type="Pfam" id="PF07645">
    <property type="entry name" value="EGF_CA"/>
    <property type="match status" value="2"/>
</dbReference>
<evidence type="ECO:0000256" key="3">
    <source>
        <dbReference type="ARBA" id="ARBA00022530"/>
    </source>
</evidence>
<dbReference type="CDD" id="cd00054">
    <property type="entry name" value="EGF_CA"/>
    <property type="match status" value="1"/>
</dbReference>
<dbReference type="InterPro" id="IPR000742">
    <property type="entry name" value="EGF"/>
</dbReference>
<evidence type="ECO:0000256" key="6">
    <source>
        <dbReference type="ARBA" id="ARBA00022737"/>
    </source>
</evidence>
<evidence type="ECO:0000256" key="2">
    <source>
        <dbReference type="ARBA" id="ARBA00006127"/>
    </source>
</evidence>
<reference evidence="9" key="1">
    <citation type="submission" date="2020-11" db="EMBL/GenBank/DDBJ databases">
        <authorList>
            <person name="Tran Van P."/>
        </authorList>
    </citation>
    <scope>NUCLEOTIDE SEQUENCE</scope>
</reference>
<keyword evidence="5" id="KW-0732">Signal</keyword>
<evidence type="ECO:0000313" key="9">
    <source>
        <dbReference type="EMBL" id="CAD7230714.1"/>
    </source>
</evidence>
<dbReference type="SUPFAM" id="SSF57196">
    <property type="entry name" value="EGF/Laminin"/>
    <property type="match status" value="1"/>
</dbReference>
<feature type="region of interest" description="Disordered" evidence="8">
    <location>
        <begin position="1"/>
        <end position="31"/>
    </location>
</feature>
<dbReference type="InterPro" id="IPR049883">
    <property type="entry name" value="NOTCH1_EGF-like"/>
</dbReference>